<dbReference type="PANTHER" id="PTHR12121:SF36">
    <property type="entry name" value="ENDONUCLEASE_EXONUCLEASE_PHOSPHATASE DOMAIN-CONTAINING PROTEIN"/>
    <property type="match status" value="1"/>
</dbReference>
<keyword evidence="2" id="KW-0378">Hydrolase</keyword>
<keyword evidence="2" id="KW-0540">Nuclease</keyword>
<dbReference type="GO" id="GO:0000175">
    <property type="term" value="F:3'-5'-RNA exonuclease activity"/>
    <property type="evidence" value="ECO:0007669"/>
    <property type="project" value="TreeGrafter"/>
</dbReference>
<dbReference type="InterPro" id="IPR036691">
    <property type="entry name" value="Endo/exonu/phosph_ase_sf"/>
</dbReference>
<dbReference type="PANTHER" id="PTHR12121">
    <property type="entry name" value="CARBON CATABOLITE REPRESSOR PROTEIN 4"/>
    <property type="match status" value="1"/>
</dbReference>
<dbReference type="CDD" id="cd09083">
    <property type="entry name" value="EEP-1"/>
    <property type="match status" value="1"/>
</dbReference>
<sequence>MPLMGPTPPPELHVMSYNIRRRMTNLNPVLADRWPHRQPLLKQLLEEERPSILGVQEALPEQATFVRHALGEQYRSIGHGREKNGRGEGCPIFYDRERVRLIDFTQTMLSDTPDAQGSSTWGNRTPRVIVDATFADVATETRFHFINTHFDNRSRTSRLRSADRLRDVALVSGLPTIITGDFNTDANSEVHTALLGDGRLVDTWDAADRRVTEVWGTFLDYHPPKHDHKRIDWILTTPGVSIEKVGINTTRFDRGWASDHAAVQAVIRVAR</sequence>
<dbReference type="RefSeq" id="WP_200555500.1">
    <property type="nucleotide sequence ID" value="NZ_JAEPES010000002.1"/>
</dbReference>
<dbReference type="InterPro" id="IPR005135">
    <property type="entry name" value="Endo/exonuclease/phosphatase"/>
</dbReference>
<proteinExistence type="predicted"/>
<name>A0A934SS51_9MICO</name>
<dbReference type="SUPFAM" id="SSF56219">
    <property type="entry name" value="DNase I-like"/>
    <property type="match status" value="1"/>
</dbReference>
<dbReference type="GO" id="GO:0004519">
    <property type="term" value="F:endonuclease activity"/>
    <property type="evidence" value="ECO:0007669"/>
    <property type="project" value="UniProtKB-KW"/>
</dbReference>
<keyword evidence="3" id="KW-1185">Reference proteome</keyword>
<dbReference type="EMBL" id="JAEPES010000002">
    <property type="protein sequence ID" value="MBK4347129.1"/>
    <property type="molecule type" value="Genomic_DNA"/>
</dbReference>
<evidence type="ECO:0000313" key="3">
    <source>
        <dbReference type="Proteomes" id="UP000636458"/>
    </source>
</evidence>
<protein>
    <submittedName>
        <fullName evidence="2">Endonuclease/exonuclease/phosphatase family protein</fullName>
    </submittedName>
</protein>
<dbReference type="Pfam" id="PF03372">
    <property type="entry name" value="Exo_endo_phos"/>
    <property type="match status" value="1"/>
</dbReference>
<dbReference type="Proteomes" id="UP000636458">
    <property type="component" value="Unassembled WGS sequence"/>
</dbReference>
<organism evidence="2 3">
    <name type="scientific">Lacisediminihabitans changchengi</name>
    <dbReference type="NCBI Taxonomy" id="2787634"/>
    <lineage>
        <taxon>Bacteria</taxon>
        <taxon>Bacillati</taxon>
        <taxon>Actinomycetota</taxon>
        <taxon>Actinomycetes</taxon>
        <taxon>Micrococcales</taxon>
        <taxon>Microbacteriaceae</taxon>
        <taxon>Lacisediminihabitans</taxon>
    </lineage>
</organism>
<comment type="caution">
    <text evidence="2">The sequence shown here is derived from an EMBL/GenBank/DDBJ whole genome shotgun (WGS) entry which is preliminary data.</text>
</comment>
<feature type="domain" description="Endonuclease/exonuclease/phosphatase" evidence="1">
    <location>
        <begin position="15"/>
        <end position="260"/>
    </location>
</feature>
<reference evidence="2" key="1">
    <citation type="submission" date="2021-01" db="EMBL/GenBank/DDBJ databases">
        <title>Lacisediminihabitans sp. nov. strain G11-30, isolated from Antarctic Soil.</title>
        <authorList>
            <person name="Li J."/>
        </authorList>
    </citation>
    <scope>NUCLEOTIDE SEQUENCE</scope>
    <source>
        <strain evidence="2">G11-30</strain>
    </source>
</reference>
<dbReference type="InterPro" id="IPR050410">
    <property type="entry name" value="CCR4/nocturin_mRNA_transcr"/>
</dbReference>
<dbReference type="AlphaFoldDB" id="A0A934SS51"/>
<dbReference type="Gene3D" id="3.60.10.10">
    <property type="entry name" value="Endonuclease/exonuclease/phosphatase"/>
    <property type="match status" value="1"/>
</dbReference>
<evidence type="ECO:0000259" key="1">
    <source>
        <dbReference type="Pfam" id="PF03372"/>
    </source>
</evidence>
<keyword evidence="2" id="KW-0255">Endonuclease</keyword>
<accession>A0A934SS51</accession>
<gene>
    <name evidence="2" type="ORF">IV501_05730</name>
</gene>
<evidence type="ECO:0000313" key="2">
    <source>
        <dbReference type="EMBL" id="MBK4347129.1"/>
    </source>
</evidence>